<name>A0A2H3DSF0_ARMGA</name>
<dbReference type="Gene3D" id="2.60.120.650">
    <property type="entry name" value="Cupin"/>
    <property type="match status" value="1"/>
</dbReference>
<dbReference type="EMBL" id="KZ293650">
    <property type="protein sequence ID" value="PBK97020.1"/>
    <property type="molecule type" value="Genomic_DNA"/>
</dbReference>
<accession>A0A2H3DSF0</accession>
<keyword evidence="3" id="KW-1185">Reference proteome</keyword>
<dbReference type="InParanoid" id="A0A2H3DSF0"/>
<dbReference type="OrthoDB" id="298344at2759"/>
<gene>
    <name evidence="2" type="ORF">ARMGADRAFT_1045067</name>
</gene>
<organism evidence="2 3">
    <name type="scientific">Armillaria gallica</name>
    <name type="common">Bulbous honey fungus</name>
    <name type="synonym">Armillaria bulbosa</name>
    <dbReference type="NCBI Taxonomy" id="47427"/>
    <lineage>
        <taxon>Eukaryota</taxon>
        <taxon>Fungi</taxon>
        <taxon>Dikarya</taxon>
        <taxon>Basidiomycota</taxon>
        <taxon>Agaricomycotina</taxon>
        <taxon>Agaricomycetes</taxon>
        <taxon>Agaricomycetidae</taxon>
        <taxon>Agaricales</taxon>
        <taxon>Marasmiineae</taxon>
        <taxon>Physalacriaceae</taxon>
        <taxon>Armillaria</taxon>
    </lineage>
</organism>
<dbReference type="SUPFAM" id="SSF51197">
    <property type="entry name" value="Clavaminate synthase-like"/>
    <property type="match status" value="1"/>
</dbReference>
<feature type="domain" description="JmjC" evidence="1">
    <location>
        <begin position="155"/>
        <end position="305"/>
    </location>
</feature>
<evidence type="ECO:0000313" key="2">
    <source>
        <dbReference type="EMBL" id="PBK97020.1"/>
    </source>
</evidence>
<dbReference type="OMA" id="SWSRMTV"/>
<reference evidence="3" key="1">
    <citation type="journal article" date="2017" name="Nat. Ecol. Evol.">
        <title>Genome expansion and lineage-specific genetic innovations in the forest pathogenic fungi Armillaria.</title>
        <authorList>
            <person name="Sipos G."/>
            <person name="Prasanna A.N."/>
            <person name="Walter M.C."/>
            <person name="O'Connor E."/>
            <person name="Balint B."/>
            <person name="Krizsan K."/>
            <person name="Kiss B."/>
            <person name="Hess J."/>
            <person name="Varga T."/>
            <person name="Slot J."/>
            <person name="Riley R."/>
            <person name="Boka B."/>
            <person name="Rigling D."/>
            <person name="Barry K."/>
            <person name="Lee J."/>
            <person name="Mihaltcheva S."/>
            <person name="LaButti K."/>
            <person name="Lipzen A."/>
            <person name="Waldron R."/>
            <person name="Moloney N.M."/>
            <person name="Sperisen C."/>
            <person name="Kredics L."/>
            <person name="Vagvoelgyi C."/>
            <person name="Patrignani A."/>
            <person name="Fitzpatrick D."/>
            <person name="Nagy I."/>
            <person name="Doyle S."/>
            <person name="Anderson J.B."/>
            <person name="Grigoriev I.V."/>
            <person name="Gueldener U."/>
            <person name="Muensterkoetter M."/>
            <person name="Nagy L.G."/>
        </authorList>
    </citation>
    <scope>NUCLEOTIDE SEQUENCE [LARGE SCALE GENOMIC DNA]</scope>
    <source>
        <strain evidence="3">Ar21-2</strain>
    </source>
</reference>
<dbReference type="Proteomes" id="UP000217790">
    <property type="component" value="Unassembled WGS sequence"/>
</dbReference>
<dbReference type="STRING" id="47427.A0A2H3DSF0"/>
<dbReference type="PROSITE" id="PS51184">
    <property type="entry name" value="JMJC"/>
    <property type="match status" value="1"/>
</dbReference>
<dbReference type="Pfam" id="PF02373">
    <property type="entry name" value="JmjC"/>
    <property type="match status" value="1"/>
</dbReference>
<dbReference type="AlphaFoldDB" id="A0A2H3DSF0"/>
<dbReference type="SMART" id="SM00558">
    <property type="entry name" value="JmjC"/>
    <property type="match status" value="1"/>
</dbReference>
<evidence type="ECO:0000259" key="1">
    <source>
        <dbReference type="PROSITE" id="PS51184"/>
    </source>
</evidence>
<dbReference type="InterPro" id="IPR003347">
    <property type="entry name" value="JmjC_dom"/>
</dbReference>
<evidence type="ECO:0000313" key="3">
    <source>
        <dbReference type="Proteomes" id="UP000217790"/>
    </source>
</evidence>
<protein>
    <recommendedName>
        <fullName evidence="1">JmjC domain-containing protein</fullName>
    </recommendedName>
</protein>
<proteinExistence type="predicted"/>
<sequence length="358" mass="41753">MGTIAKMRPDCHKVSFTTKDWSLEGLLKQGERFLPVPRVSAVGDQSESLRETLQQYDKKMIPLVVEDWHKHPNWLGQKFNLEWLREHGQKDIAVRNIHDWSDHTVSLEQFTKHCRSASRFVAPEETVRWYGKDAECPADWDEWLHKSGVIPSRLLPNDSRNYLTNLPKSATVETLMCYLGIGETFTPCHKDLCASSGHNLMCYTENDGSSFWFMTKGSDALEVAEYFRALEQELDHEMHVITIEELARAPFDVYITQQKLGDLVLVPPRSCHQVVNYGGITIKTSWSRMTLKGLVVALHHELPIYQRVCRRETYRIKSTIYHALHRSRIELEDLIRGDRSRRHPDSYNFGDLWMRRER</sequence>